<evidence type="ECO:0000256" key="1">
    <source>
        <dbReference type="ARBA" id="ARBA00004123"/>
    </source>
</evidence>
<evidence type="ECO:0000256" key="4">
    <source>
        <dbReference type="ARBA" id="ARBA00022771"/>
    </source>
</evidence>
<dbReference type="GO" id="GO:0005634">
    <property type="term" value="C:nucleus"/>
    <property type="evidence" value="ECO:0007669"/>
    <property type="project" value="UniProtKB-SubCell"/>
</dbReference>
<dbReference type="Pfam" id="PF00046">
    <property type="entry name" value="Homeodomain"/>
    <property type="match status" value="1"/>
</dbReference>
<evidence type="ECO:0000259" key="13">
    <source>
        <dbReference type="PROSITE" id="PS50071"/>
    </source>
</evidence>
<keyword evidence="8 10" id="KW-0539">Nucleus</keyword>
<feature type="domain" description="C2H2-type" evidence="14">
    <location>
        <begin position="466"/>
        <end position="496"/>
    </location>
</feature>
<evidence type="ECO:0000256" key="8">
    <source>
        <dbReference type="ARBA" id="ARBA00023242"/>
    </source>
</evidence>
<dbReference type="PANTHER" id="PTHR24391">
    <property type="entry name" value="HISTONE H4 TRANSCRIPTION FACTOR-RELATED"/>
    <property type="match status" value="1"/>
</dbReference>
<dbReference type="PANTHER" id="PTHR24391:SF27">
    <property type="entry name" value="ZINC FINGER PROTEIN 1"/>
    <property type="match status" value="1"/>
</dbReference>
<dbReference type="SMART" id="SM00389">
    <property type="entry name" value="HOX"/>
    <property type="match status" value="1"/>
</dbReference>
<feature type="domain" description="Homeobox" evidence="13">
    <location>
        <begin position="171"/>
        <end position="231"/>
    </location>
</feature>
<keyword evidence="7 10" id="KW-0371">Homeobox</keyword>
<dbReference type="FunFam" id="3.30.160.60:FF:000744">
    <property type="entry name" value="zinc finger E-box-binding homeobox 1"/>
    <property type="match status" value="1"/>
</dbReference>
<evidence type="ECO:0000256" key="5">
    <source>
        <dbReference type="ARBA" id="ARBA00022833"/>
    </source>
</evidence>
<feature type="domain" description="C2H2-type" evidence="14">
    <location>
        <begin position="56"/>
        <end position="83"/>
    </location>
</feature>
<dbReference type="STRING" id="53468.A0A0R3UHW6"/>
<dbReference type="PROSITE" id="PS50157">
    <property type="entry name" value="ZINC_FINGER_C2H2_2"/>
    <property type="match status" value="6"/>
</dbReference>
<comment type="subcellular location">
    <subcellularLocation>
        <location evidence="1 10 11">Nucleus</location>
    </subcellularLocation>
</comment>
<keyword evidence="6 10" id="KW-0238">DNA-binding</keyword>
<evidence type="ECO:0000313" key="16">
    <source>
        <dbReference type="Proteomes" id="UP000267029"/>
    </source>
</evidence>
<reference evidence="15 16" key="1">
    <citation type="submission" date="2018-10" db="EMBL/GenBank/DDBJ databases">
        <authorList>
            <consortium name="Pathogen Informatics"/>
        </authorList>
    </citation>
    <scope>NUCLEOTIDE SEQUENCE [LARGE SCALE GENOMIC DNA]</scope>
</reference>
<keyword evidence="5" id="KW-0862">Zinc</keyword>
<dbReference type="InterPro" id="IPR036236">
    <property type="entry name" value="Znf_C2H2_sf"/>
</dbReference>
<evidence type="ECO:0000256" key="6">
    <source>
        <dbReference type="ARBA" id="ARBA00023125"/>
    </source>
</evidence>
<dbReference type="Gene3D" id="3.30.160.60">
    <property type="entry name" value="Classic Zinc Finger"/>
    <property type="match status" value="6"/>
</dbReference>
<dbReference type="Pfam" id="PF00096">
    <property type="entry name" value="zf-C2H2"/>
    <property type="match status" value="4"/>
</dbReference>
<sequence length="500" mass="55950">MLVSVCWHPLPEMKSIHHEDVASSPPPSSSSLLDSFESSSTCLASPQSVANKNHVPACPQCGKQFANIYRLQRHQLSHTESAELRKFRCDQCSKAFKFKHHLKEHVRIHSGEKPFICTNCGKRFSHSGSYSSHMSSKKCTIGASVQPSGSTSPSTESQSSEMGGFASSASSVMHRARSVIRPDQANVLRAFYRINQMPTAADLQRLAETAKLRPKVVRIWFQNARSRDRKGEAELQALDEDSPLDLSTSGRQRCLERSSPPSLFPPPPPSLLMPQLIHPFVPQPMIDPFFFNAQHLVHLLFDQMRQFHQPELKIEPQQQPWPIYFNSWEQSMKGFASNATPAEVSGPLCATSSMASETHSPEDTMLPHETGTRGSTESCDGRESLTEMENGNSGQARSASGVAAGTRNKYTCDQCSKVFSKHSSLARHKYEHTGQRPFCCPFCAKAFKHKHHLTEHERLHTGEKPFKCQRCGKRFSHSGSFSQHMSLRYKYCHATPLLDS</sequence>
<evidence type="ECO:0000256" key="2">
    <source>
        <dbReference type="ARBA" id="ARBA00022723"/>
    </source>
</evidence>
<accession>A0A0R3UHW6</accession>
<dbReference type="PROSITE" id="PS50071">
    <property type="entry name" value="HOMEOBOX_2"/>
    <property type="match status" value="1"/>
</dbReference>
<feature type="domain" description="C2H2-type" evidence="14">
    <location>
        <begin position="115"/>
        <end position="147"/>
    </location>
</feature>
<evidence type="ECO:0000259" key="14">
    <source>
        <dbReference type="PROSITE" id="PS50157"/>
    </source>
</evidence>
<evidence type="ECO:0000313" key="15">
    <source>
        <dbReference type="EMBL" id="VDD80967.1"/>
    </source>
</evidence>
<dbReference type="OrthoDB" id="8922241at2759"/>
<evidence type="ECO:0000256" key="7">
    <source>
        <dbReference type="ARBA" id="ARBA00023155"/>
    </source>
</evidence>
<feature type="compositionally biased region" description="Low complexity" evidence="12">
    <location>
        <begin position="146"/>
        <end position="161"/>
    </location>
</feature>
<evidence type="ECO:0000256" key="9">
    <source>
        <dbReference type="PROSITE-ProRule" id="PRU00042"/>
    </source>
</evidence>
<keyword evidence="16" id="KW-1185">Reference proteome</keyword>
<dbReference type="FunFam" id="3.30.160.60:FF:000013">
    <property type="entry name" value="Putative zinc finger E-box-binding homeobox 2"/>
    <property type="match status" value="2"/>
</dbReference>
<dbReference type="GO" id="GO:0008270">
    <property type="term" value="F:zinc ion binding"/>
    <property type="evidence" value="ECO:0007669"/>
    <property type="project" value="UniProtKB-KW"/>
</dbReference>
<dbReference type="PROSITE" id="PS00027">
    <property type="entry name" value="HOMEOBOX_1"/>
    <property type="match status" value="1"/>
</dbReference>
<dbReference type="InterPro" id="IPR013087">
    <property type="entry name" value="Znf_C2H2_type"/>
</dbReference>
<keyword evidence="4 9" id="KW-0863">Zinc-finger</keyword>
<dbReference type="SUPFAM" id="SSF46689">
    <property type="entry name" value="Homeodomain-like"/>
    <property type="match status" value="1"/>
</dbReference>
<dbReference type="GO" id="GO:0007411">
    <property type="term" value="P:axon guidance"/>
    <property type="evidence" value="ECO:0007669"/>
    <property type="project" value="UniProtKB-ARBA"/>
</dbReference>
<evidence type="ECO:0000256" key="3">
    <source>
        <dbReference type="ARBA" id="ARBA00022737"/>
    </source>
</evidence>
<dbReference type="InterPro" id="IPR051574">
    <property type="entry name" value="ZnF_E-box_Homeobox"/>
</dbReference>
<feature type="domain" description="C2H2-type" evidence="14">
    <location>
        <begin position="438"/>
        <end position="465"/>
    </location>
</feature>
<feature type="region of interest" description="Disordered" evidence="12">
    <location>
        <begin position="230"/>
        <end position="267"/>
    </location>
</feature>
<dbReference type="GO" id="GO:0000122">
    <property type="term" value="P:negative regulation of transcription by RNA polymerase II"/>
    <property type="evidence" value="ECO:0007669"/>
    <property type="project" value="UniProtKB-ARBA"/>
</dbReference>
<feature type="DNA-binding region" description="Homeobox" evidence="10">
    <location>
        <begin position="173"/>
        <end position="232"/>
    </location>
</feature>
<evidence type="ECO:0000256" key="10">
    <source>
        <dbReference type="PROSITE-ProRule" id="PRU00108"/>
    </source>
</evidence>
<dbReference type="EMBL" id="UXSR01005311">
    <property type="protein sequence ID" value="VDD80967.1"/>
    <property type="molecule type" value="Genomic_DNA"/>
</dbReference>
<dbReference type="InterPro" id="IPR017970">
    <property type="entry name" value="Homeobox_CS"/>
</dbReference>
<dbReference type="InterPro" id="IPR001356">
    <property type="entry name" value="HD"/>
</dbReference>
<dbReference type="FunFam" id="3.30.160.60:FF:000145">
    <property type="entry name" value="Zinc finger protein 574"/>
    <property type="match status" value="1"/>
</dbReference>
<dbReference type="SMART" id="SM00355">
    <property type="entry name" value="ZnF_C2H2"/>
    <property type="match status" value="6"/>
</dbReference>
<dbReference type="PROSITE" id="PS00028">
    <property type="entry name" value="ZINC_FINGER_C2H2_1"/>
    <property type="match status" value="4"/>
</dbReference>
<dbReference type="GO" id="GO:0000981">
    <property type="term" value="F:DNA-binding transcription factor activity, RNA polymerase II-specific"/>
    <property type="evidence" value="ECO:0007669"/>
    <property type="project" value="InterPro"/>
</dbReference>
<feature type="domain" description="C2H2-type" evidence="14">
    <location>
        <begin position="87"/>
        <end position="114"/>
    </location>
</feature>
<evidence type="ECO:0000256" key="11">
    <source>
        <dbReference type="RuleBase" id="RU000682"/>
    </source>
</evidence>
<dbReference type="CDD" id="cd00086">
    <property type="entry name" value="homeodomain"/>
    <property type="match status" value="1"/>
</dbReference>
<dbReference type="InterPro" id="IPR009057">
    <property type="entry name" value="Homeodomain-like_sf"/>
</dbReference>
<dbReference type="GO" id="GO:0000978">
    <property type="term" value="F:RNA polymerase II cis-regulatory region sequence-specific DNA binding"/>
    <property type="evidence" value="ECO:0007669"/>
    <property type="project" value="TreeGrafter"/>
</dbReference>
<dbReference type="FunFam" id="3.30.160.60:FF:000072">
    <property type="entry name" value="zinc finger protein 143 isoform X1"/>
    <property type="match status" value="1"/>
</dbReference>
<name>A0A0R3UHW6_MESCO</name>
<feature type="domain" description="C2H2-type" evidence="14">
    <location>
        <begin position="410"/>
        <end position="437"/>
    </location>
</feature>
<keyword evidence="3" id="KW-0677">Repeat</keyword>
<dbReference type="SUPFAM" id="SSF57667">
    <property type="entry name" value="beta-beta-alpha zinc fingers"/>
    <property type="match status" value="4"/>
</dbReference>
<protein>
    <submittedName>
        <fullName evidence="15">Uncharacterized protein</fullName>
    </submittedName>
</protein>
<keyword evidence="2" id="KW-0479">Metal-binding</keyword>
<feature type="region of interest" description="Disordered" evidence="12">
    <location>
        <begin position="352"/>
        <end position="403"/>
    </location>
</feature>
<dbReference type="AlphaFoldDB" id="A0A0R3UHW6"/>
<dbReference type="Pfam" id="PF13894">
    <property type="entry name" value="zf-C2H2_4"/>
    <property type="match status" value="1"/>
</dbReference>
<feature type="region of interest" description="Disordered" evidence="12">
    <location>
        <begin position="141"/>
        <end position="168"/>
    </location>
</feature>
<dbReference type="GO" id="GO:0045595">
    <property type="term" value="P:regulation of cell differentiation"/>
    <property type="evidence" value="ECO:0007669"/>
    <property type="project" value="UniProtKB-ARBA"/>
</dbReference>
<dbReference type="Proteomes" id="UP000267029">
    <property type="component" value="Unassembled WGS sequence"/>
</dbReference>
<gene>
    <name evidence="15" type="ORF">MCOS_LOCUS6970</name>
</gene>
<proteinExistence type="predicted"/>
<dbReference type="Gene3D" id="1.10.10.60">
    <property type="entry name" value="Homeodomain-like"/>
    <property type="match status" value="1"/>
</dbReference>
<evidence type="ECO:0000256" key="12">
    <source>
        <dbReference type="SAM" id="MobiDB-lite"/>
    </source>
</evidence>
<feature type="compositionally biased region" description="Polar residues" evidence="12">
    <location>
        <begin position="387"/>
        <end position="398"/>
    </location>
</feature>
<organism evidence="15 16">
    <name type="scientific">Mesocestoides corti</name>
    <name type="common">Flatworm</name>
    <dbReference type="NCBI Taxonomy" id="53468"/>
    <lineage>
        <taxon>Eukaryota</taxon>
        <taxon>Metazoa</taxon>
        <taxon>Spiralia</taxon>
        <taxon>Lophotrochozoa</taxon>
        <taxon>Platyhelminthes</taxon>
        <taxon>Cestoda</taxon>
        <taxon>Eucestoda</taxon>
        <taxon>Cyclophyllidea</taxon>
        <taxon>Mesocestoididae</taxon>
        <taxon>Mesocestoides</taxon>
    </lineage>
</organism>